<protein>
    <submittedName>
        <fullName evidence="1">Uncharacterized protein</fullName>
    </submittedName>
</protein>
<accession>A0A0A9EN14</accession>
<dbReference type="AlphaFoldDB" id="A0A0A9EN14"/>
<sequence length="32" mass="3416">MQRQTGSGTTDCCSAATNQANLNQISPPRLHN</sequence>
<name>A0A0A9EN14_ARUDO</name>
<reference evidence="1" key="2">
    <citation type="journal article" date="2015" name="Data Brief">
        <title>Shoot transcriptome of the giant reed, Arundo donax.</title>
        <authorList>
            <person name="Barrero R.A."/>
            <person name="Guerrero F.D."/>
            <person name="Moolhuijzen P."/>
            <person name="Goolsby J.A."/>
            <person name="Tidwell J."/>
            <person name="Bellgard S.E."/>
            <person name="Bellgard M.I."/>
        </authorList>
    </citation>
    <scope>NUCLEOTIDE SEQUENCE</scope>
    <source>
        <tissue evidence="1">Shoot tissue taken approximately 20 cm above the soil surface</tissue>
    </source>
</reference>
<organism evidence="1">
    <name type="scientific">Arundo donax</name>
    <name type="common">Giant reed</name>
    <name type="synonym">Donax arundinaceus</name>
    <dbReference type="NCBI Taxonomy" id="35708"/>
    <lineage>
        <taxon>Eukaryota</taxon>
        <taxon>Viridiplantae</taxon>
        <taxon>Streptophyta</taxon>
        <taxon>Embryophyta</taxon>
        <taxon>Tracheophyta</taxon>
        <taxon>Spermatophyta</taxon>
        <taxon>Magnoliopsida</taxon>
        <taxon>Liliopsida</taxon>
        <taxon>Poales</taxon>
        <taxon>Poaceae</taxon>
        <taxon>PACMAD clade</taxon>
        <taxon>Arundinoideae</taxon>
        <taxon>Arundineae</taxon>
        <taxon>Arundo</taxon>
    </lineage>
</organism>
<dbReference type="EMBL" id="GBRH01197492">
    <property type="protein sequence ID" value="JAE00404.1"/>
    <property type="molecule type" value="Transcribed_RNA"/>
</dbReference>
<evidence type="ECO:0000313" key="1">
    <source>
        <dbReference type="EMBL" id="JAE00404.1"/>
    </source>
</evidence>
<proteinExistence type="predicted"/>
<reference evidence="1" key="1">
    <citation type="submission" date="2014-09" db="EMBL/GenBank/DDBJ databases">
        <authorList>
            <person name="Magalhaes I.L.F."/>
            <person name="Oliveira U."/>
            <person name="Santos F.R."/>
            <person name="Vidigal T.H.D.A."/>
            <person name="Brescovit A.D."/>
            <person name="Santos A.J."/>
        </authorList>
    </citation>
    <scope>NUCLEOTIDE SEQUENCE</scope>
    <source>
        <tissue evidence="1">Shoot tissue taken approximately 20 cm above the soil surface</tissue>
    </source>
</reference>